<comment type="caution">
    <text evidence="2">The sequence shown here is derived from an EMBL/GenBank/DDBJ whole genome shotgun (WGS) entry which is preliminary data.</text>
</comment>
<gene>
    <name evidence="2" type="ORF">B0T14DRAFT_459165</name>
</gene>
<dbReference type="PANTHER" id="PTHR42791:SF1">
    <property type="entry name" value="N-ACETYLTRANSFERASE DOMAIN-CONTAINING PROTEIN"/>
    <property type="match status" value="1"/>
</dbReference>
<keyword evidence="3" id="KW-1185">Reference proteome</keyword>
<dbReference type="Proteomes" id="UP001175000">
    <property type="component" value="Unassembled WGS sequence"/>
</dbReference>
<dbReference type="InterPro" id="IPR052523">
    <property type="entry name" value="Trichothecene_AcTrans"/>
</dbReference>
<evidence type="ECO:0000313" key="3">
    <source>
        <dbReference type="Proteomes" id="UP001175000"/>
    </source>
</evidence>
<reference evidence="2" key="1">
    <citation type="submission" date="2023-06" db="EMBL/GenBank/DDBJ databases">
        <title>Genome-scale phylogeny and comparative genomics of the fungal order Sordariales.</title>
        <authorList>
            <consortium name="Lawrence Berkeley National Laboratory"/>
            <person name="Hensen N."/>
            <person name="Bonometti L."/>
            <person name="Westerberg I."/>
            <person name="Brannstrom I.O."/>
            <person name="Guillou S."/>
            <person name="Cros-Aarteil S."/>
            <person name="Calhoun S."/>
            <person name="Haridas S."/>
            <person name="Kuo A."/>
            <person name="Mondo S."/>
            <person name="Pangilinan J."/>
            <person name="Riley R."/>
            <person name="Labutti K."/>
            <person name="Andreopoulos B."/>
            <person name="Lipzen A."/>
            <person name="Chen C."/>
            <person name="Yanf M."/>
            <person name="Daum C."/>
            <person name="Ng V."/>
            <person name="Clum A."/>
            <person name="Steindorff A."/>
            <person name="Ohm R."/>
            <person name="Martin F."/>
            <person name="Silar P."/>
            <person name="Natvig D."/>
            <person name="Lalanne C."/>
            <person name="Gautier V."/>
            <person name="Ament-Velasquez S.L."/>
            <person name="Kruys A."/>
            <person name="Hutchinson M.I."/>
            <person name="Powell A.J."/>
            <person name="Barry K."/>
            <person name="Miller A.N."/>
            <person name="Grigoriev I.V."/>
            <person name="Debuchy R."/>
            <person name="Gladieux P."/>
            <person name="Thoren M.H."/>
            <person name="Johannesson H."/>
        </authorList>
    </citation>
    <scope>NUCLEOTIDE SEQUENCE</scope>
    <source>
        <strain evidence="2">CBS 606.72</strain>
    </source>
</reference>
<dbReference type="EMBL" id="JAULSU010000005">
    <property type="protein sequence ID" value="KAK0616686.1"/>
    <property type="molecule type" value="Genomic_DNA"/>
</dbReference>
<dbReference type="CDD" id="cd04301">
    <property type="entry name" value="NAT_SF"/>
    <property type="match status" value="1"/>
</dbReference>
<dbReference type="InterPro" id="IPR016181">
    <property type="entry name" value="Acyl_CoA_acyltransferase"/>
</dbReference>
<dbReference type="SUPFAM" id="SSF55729">
    <property type="entry name" value="Acyl-CoA N-acyltransferases (Nat)"/>
    <property type="match status" value="1"/>
</dbReference>
<name>A0AA40BWW9_9PEZI</name>
<dbReference type="PROSITE" id="PS51186">
    <property type="entry name" value="GNAT"/>
    <property type="match status" value="1"/>
</dbReference>
<dbReference type="Pfam" id="PF13508">
    <property type="entry name" value="Acetyltransf_7"/>
    <property type="match status" value="1"/>
</dbReference>
<evidence type="ECO:0000313" key="2">
    <source>
        <dbReference type="EMBL" id="KAK0616686.1"/>
    </source>
</evidence>
<feature type="domain" description="N-acetyltransferase" evidence="1">
    <location>
        <begin position="110"/>
        <end position="253"/>
    </location>
</feature>
<dbReference type="InterPro" id="IPR000182">
    <property type="entry name" value="GNAT_dom"/>
</dbReference>
<dbReference type="PANTHER" id="PTHR42791">
    <property type="entry name" value="GNAT FAMILY ACETYLTRANSFERASE"/>
    <property type="match status" value="1"/>
</dbReference>
<evidence type="ECO:0000259" key="1">
    <source>
        <dbReference type="PROSITE" id="PS51186"/>
    </source>
</evidence>
<sequence length="264" mass="30415">MHEARAKAHLRRATPADAQVLAEIGYRAFNQEPIDGHWFPRKDRYVEDYRRAIFNELTLRLVTPGNVIMVIEIEEDGHAGRSEAEDKNAILATAPGKKVVAYGVFVKNATKPEELTNWSPDTLMQRIRRALVQLQEFVYETLWPNKAVDTETYRIYYEQAHQEYMKYLNDPDTPWIECRGLAVHPDYRRRGYAEKLMNWVGHTAWTEEVQIFADCTDTGLPLYLKAGVEIIGKVTLPAKVVDNGPGYEPLKLEEIHATLIRVKF</sequence>
<organism evidence="2 3">
    <name type="scientific">Immersiella caudata</name>
    <dbReference type="NCBI Taxonomy" id="314043"/>
    <lineage>
        <taxon>Eukaryota</taxon>
        <taxon>Fungi</taxon>
        <taxon>Dikarya</taxon>
        <taxon>Ascomycota</taxon>
        <taxon>Pezizomycotina</taxon>
        <taxon>Sordariomycetes</taxon>
        <taxon>Sordariomycetidae</taxon>
        <taxon>Sordariales</taxon>
        <taxon>Lasiosphaeriaceae</taxon>
        <taxon>Immersiella</taxon>
    </lineage>
</organism>
<dbReference type="GO" id="GO:0016747">
    <property type="term" value="F:acyltransferase activity, transferring groups other than amino-acyl groups"/>
    <property type="evidence" value="ECO:0007669"/>
    <property type="project" value="InterPro"/>
</dbReference>
<protein>
    <submittedName>
        <fullName evidence="2">Acyl-CoA N-acyltransferase</fullName>
    </submittedName>
</protein>
<dbReference type="AlphaFoldDB" id="A0AA40BWW9"/>
<accession>A0AA40BWW9</accession>
<proteinExistence type="predicted"/>
<dbReference type="Gene3D" id="3.40.630.30">
    <property type="match status" value="1"/>
</dbReference>